<feature type="domain" description="Protein kinase" evidence="9">
    <location>
        <begin position="12"/>
        <end position="318"/>
    </location>
</feature>
<dbReference type="KEGG" id="btab:109033611"/>
<dbReference type="PROSITE" id="PS00107">
    <property type="entry name" value="PROTEIN_KINASE_ATP"/>
    <property type="match status" value="1"/>
</dbReference>
<dbReference type="FunFam" id="1.10.510.10:FF:000100">
    <property type="entry name" value="inhibitor of nuclear factor kappa-B kinase subunit epsilon"/>
    <property type="match status" value="1"/>
</dbReference>
<dbReference type="PANTHER" id="PTHR22969">
    <property type="entry name" value="IKB KINASE"/>
    <property type="match status" value="1"/>
</dbReference>
<keyword evidence="4" id="KW-0808">Transferase</keyword>
<dbReference type="InterPro" id="IPR017441">
    <property type="entry name" value="Protein_kinase_ATP_BS"/>
</dbReference>
<dbReference type="GO" id="GO:0005524">
    <property type="term" value="F:ATP binding"/>
    <property type="evidence" value="ECO:0007669"/>
    <property type="project" value="UniProtKB-UniRule"/>
</dbReference>
<dbReference type="InterPro" id="IPR011009">
    <property type="entry name" value="Kinase-like_dom_sf"/>
</dbReference>
<dbReference type="Pfam" id="PF00069">
    <property type="entry name" value="Pkinase"/>
    <property type="match status" value="1"/>
</dbReference>
<evidence type="ECO:0000256" key="2">
    <source>
        <dbReference type="ARBA" id="ARBA00022490"/>
    </source>
</evidence>
<evidence type="ECO:0000256" key="8">
    <source>
        <dbReference type="PROSITE-ProRule" id="PRU10141"/>
    </source>
</evidence>
<evidence type="ECO:0000256" key="3">
    <source>
        <dbReference type="ARBA" id="ARBA00022527"/>
    </source>
</evidence>
<evidence type="ECO:0000313" key="11">
    <source>
        <dbReference type="Proteomes" id="UP001152759"/>
    </source>
</evidence>
<reference evidence="10" key="1">
    <citation type="submission" date="2021-12" db="EMBL/GenBank/DDBJ databases">
        <authorList>
            <person name="King R."/>
        </authorList>
    </citation>
    <scope>NUCLEOTIDE SEQUENCE</scope>
</reference>
<dbReference type="FunFam" id="3.30.200.20:FF:000106">
    <property type="entry name" value="serine/threonine-protein kinase TBK1 isoform X1"/>
    <property type="match status" value="1"/>
</dbReference>
<dbReference type="Pfam" id="PF18394">
    <property type="entry name" value="TBK1_CCD1"/>
    <property type="match status" value="1"/>
</dbReference>
<keyword evidence="3" id="KW-0723">Serine/threonine-protein kinase</keyword>
<dbReference type="Gene3D" id="1.20.1270.420">
    <property type="match status" value="1"/>
</dbReference>
<dbReference type="InterPro" id="IPR041087">
    <property type="entry name" value="TBK1_ULD"/>
</dbReference>
<dbReference type="PANTHER" id="PTHR22969:SF15">
    <property type="entry name" value="FI05319P"/>
    <property type="match status" value="1"/>
</dbReference>
<keyword evidence="2" id="KW-0963">Cytoplasm</keyword>
<evidence type="ECO:0000256" key="7">
    <source>
        <dbReference type="ARBA" id="ARBA00022840"/>
    </source>
</evidence>
<dbReference type="AlphaFoldDB" id="A0A9P0EZ07"/>
<keyword evidence="6" id="KW-0418">Kinase</keyword>
<evidence type="ECO:0000256" key="6">
    <source>
        <dbReference type="ARBA" id="ARBA00022777"/>
    </source>
</evidence>
<dbReference type="InterPro" id="IPR041309">
    <property type="entry name" value="TBK1_CC1"/>
</dbReference>
<evidence type="ECO:0000259" key="9">
    <source>
        <dbReference type="PROSITE" id="PS50011"/>
    </source>
</evidence>
<keyword evidence="11" id="KW-1185">Reference proteome</keyword>
<dbReference type="GO" id="GO:0006950">
    <property type="term" value="P:response to stress"/>
    <property type="evidence" value="ECO:0007669"/>
    <property type="project" value="UniProtKB-ARBA"/>
</dbReference>
<accession>A0A9P0EZ07</accession>
<protein>
    <recommendedName>
        <fullName evidence="9">Protein kinase domain-containing protein</fullName>
    </recommendedName>
</protein>
<evidence type="ECO:0000313" key="10">
    <source>
        <dbReference type="EMBL" id="CAH0381333.1"/>
    </source>
</evidence>
<dbReference type="Proteomes" id="UP001152759">
    <property type="component" value="Chromosome 1"/>
</dbReference>
<dbReference type="CDD" id="cd12219">
    <property type="entry name" value="Ubl_TBK1_like"/>
    <property type="match status" value="1"/>
</dbReference>
<dbReference type="GO" id="GO:0045089">
    <property type="term" value="P:positive regulation of innate immune response"/>
    <property type="evidence" value="ECO:0007669"/>
    <property type="project" value="UniProtKB-ARBA"/>
</dbReference>
<dbReference type="OrthoDB" id="10013850at2759"/>
<dbReference type="EMBL" id="OU963862">
    <property type="protein sequence ID" value="CAH0381333.1"/>
    <property type="molecule type" value="Genomic_DNA"/>
</dbReference>
<name>A0A9P0EZ07_BEMTA</name>
<dbReference type="InterPro" id="IPR000719">
    <property type="entry name" value="Prot_kinase_dom"/>
</dbReference>
<comment type="subcellular location">
    <subcellularLocation>
        <location evidence="1">Cytoplasm</location>
    </subcellularLocation>
</comment>
<dbReference type="SUPFAM" id="SSF56112">
    <property type="entry name" value="Protein kinase-like (PK-like)"/>
    <property type="match status" value="1"/>
</dbReference>
<keyword evidence="5 8" id="KW-0547">Nucleotide-binding</keyword>
<keyword evidence="7 8" id="KW-0067">ATP-binding</keyword>
<evidence type="ECO:0000256" key="1">
    <source>
        <dbReference type="ARBA" id="ARBA00004496"/>
    </source>
</evidence>
<dbReference type="PROSITE" id="PS50011">
    <property type="entry name" value="PROTEIN_KINASE_DOM"/>
    <property type="match status" value="1"/>
</dbReference>
<dbReference type="Gene3D" id="1.10.510.10">
    <property type="entry name" value="Transferase(Phosphotransferase) domain 1"/>
    <property type="match status" value="1"/>
</dbReference>
<feature type="binding site" evidence="8">
    <location>
        <position position="41"/>
    </location>
    <ligand>
        <name>ATP</name>
        <dbReference type="ChEBI" id="CHEBI:30616"/>
    </ligand>
</feature>
<dbReference type="GO" id="GO:0005737">
    <property type="term" value="C:cytoplasm"/>
    <property type="evidence" value="ECO:0007669"/>
    <property type="project" value="UniProtKB-SubCell"/>
</dbReference>
<dbReference type="SMART" id="SM00220">
    <property type="entry name" value="S_TKc"/>
    <property type="match status" value="1"/>
</dbReference>
<evidence type="ECO:0000256" key="5">
    <source>
        <dbReference type="ARBA" id="ARBA00022741"/>
    </source>
</evidence>
<dbReference type="GO" id="GO:0004674">
    <property type="term" value="F:protein serine/threonine kinase activity"/>
    <property type="evidence" value="ECO:0007669"/>
    <property type="project" value="UniProtKB-KW"/>
</dbReference>
<dbReference type="Gene3D" id="3.30.200.20">
    <property type="entry name" value="Phosphorylase Kinase, domain 1"/>
    <property type="match status" value="1"/>
</dbReference>
<organism evidence="10 11">
    <name type="scientific">Bemisia tabaci</name>
    <name type="common">Sweetpotato whitefly</name>
    <name type="synonym">Aleurodes tabaci</name>
    <dbReference type="NCBI Taxonomy" id="7038"/>
    <lineage>
        <taxon>Eukaryota</taxon>
        <taxon>Metazoa</taxon>
        <taxon>Ecdysozoa</taxon>
        <taxon>Arthropoda</taxon>
        <taxon>Hexapoda</taxon>
        <taxon>Insecta</taxon>
        <taxon>Pterygota</taxon>
        <taxon>Neoptera</taxon>
        <taxon>Paraneoptera</taxon>
        <taxon>Hemiptera</taxon>
        <taxon>Sternorrhyncha</taxon>
        <taxon>Aleyrodoidea</taxon>
        <taxon>Aleyrodidae</taxon>
        <taxon>Aleyrodinae</taxon>
        <taxon>Bemisia</taxon>
    </lineage>
</organism>
<dbReference type="Gene3D" id="3.10.20.90">
    <property type="entry name" value="Phosphatidylinositol 3-kinase Catalytic Subunit, Chain A, domain 1"/>
    <property type="match status" value="1"/>
</dbReference>
<dbReference type="GO" id="GO:0010628">
    <property type="term" value="P:positive regulation of gene expression"/>
    <property type="evidence" value="ECO:0007669"/>
    <property type="project" value="UniProtKB-ARBA"/>
</dbReference>
<dbReference type="GO" id="GO:0009967">
    <property type="term" value="P:positive regulation of signal transduction"/>
    <property type="evidence" value="ECO:0007669"/>
    <property type="project" value="UniProtKB-ARBA"/>
</dbReference>
<evidence type="ECO:0000256" key="4">
    <source>
        <dbReference type="ARBA" id="ARBA00022679"/>
    </source>
</evidence>
<gene>
    <name evidence="10" type="ORF">BEMITA_LOCUS996</name>
</gene>
<dbReference type="InterPro" id="IPR051180">
    <property type="entry name" value="IKK"/>
</dbReference>
<proteinExistence type="predicted"/>
<dbReference type="Pfam" id="PF18396">
    <property type="entry name" value="TBK1_ULD"/>
    <property type="match status" value="1"/>
</dbReference>
<sequence>MSFLKGSLNYVWCTTSVLGKGATGAVYQGVNKHNGEPVAVKTFNQLSHMRPQDVQMREFEVLKKVKHENIVKLLAIEEEQSDHKGKVIVMELCTGGSLFNILDDPENTYGLQEEEFLLVLEHLTAGMKHLRDNNLVHRDLKPGNIMKFICDDGRTVYKLTDFGAARELEEDQQFMSLYGTEEYLHPDMYERAVLRKPVGKTFGATVDLWSIGVTLYHVATGNLPFRPFGGRRNKETMYYITTKKASGVISGTQTTEKGSIDWSRELPENCQLSYGLKKLVTPVLAGLLEVDSQKIWSFDKFFSEVQTTLSRKLIHVYYINRMQNIRIYLHPDETADELQTLITEQTDVSAHNQILLLKDTHLLKVVEKTTPGRGYPSTQEDGPVLLFSTENNNVTLQPESGIPKFPTFLSLTAVENDASSAKTACSVGHVCKRRVEKLSRCSQLSHYSVKVFTAVVGEELECLVQKCDSLKEITNCTEHLVDAVSRATNTIHSMVGVKSEAVIPDCKEELRVLSKELNGTLALAIQQLHQRFVTERTLTREWSAATRTISCPAASRAPAKCKTLVERLRDSWQHLLRDRATRSLTFNDEQFHLLEKIKVAETGKRIKVLLDSECQPAVTQLAECLADWYKMAQTAFLQARILDKDVAAYEKNLLNFISAVSENDSKYHEEIAGVAKVKITSSNNNHVGGIKQDLRSIRANLRELSSTGGSISNTLDENTSLIVQCHAVLNEEDGIAAES</sequence>